<evidence type="ECO:0000313" key="2">
    <source>
        <dbReference type="EMBL" id="MFB2839777.1"/>
    </source>
</evidence>
<dbReference type="Proteomes" id="UP001576780">
    <property type="component" value="Unassembled WGS sequence"/>
</dbReference>
<reference evidence="2 3" key="1">
    <citation type="submission" date="2024-09" db="EMBL/GenBank/DDBJ databases">
        <title>Floridaenema gen nov. (Aerosakkonemataceae, Aerosakkonematales ord. nov., Cyanobacteria) from benthic tropical and subtropical fresh waters, with the description of four new species.</title>
        <authorList>
            <person name="Moretto J.A."/>
            <person name="Berthold D.E."/>
            <person name="Lefler F.W."/>
            <person name="Huang I.-S."/>
            <person name="Laughinghouse H. IV."/>
        </authorList>
    </citation>
    <scope>NUCLEOTIDE SEQUENCE [LARGE SCALE GENOMIC DNA]</scope>
    <source>
        <strain evidence="2 3">BLCC-F167</strain>
    </source>
</reference>
<evidence type="ECO:0000256" key="1">
    <source>
        <dbReference type="SAM" id="MobiDB-lite"/>
    </source>
</evidence>
<dbReference type="EMBL" id="JBHFNT010000322">
    <property type="protein sequence ID" value="MFB2839777.1"/>
    <property type="molecule type" value="Genomic_DNA"/>
</dbReference>
<feature type="region of interest" description="Disordered" evidence="1">
    <location>
        <begin position="1"/>
        <end position="22"/>
    </location>
</feature>
<proteinExistence type="predicted"/>
<accession>A0ABV4WY98</accession>
<keyword evidence="3" id="KW-1185">Reference proteome</keyword>
<organism evidence="2 3">
    <name type="scientific">Floridaenema evergladense BLCC-F167</name>
    <dbReference type="NCBI Taxonomy" id="3153639"/>
    <lineage>
        <taxon>Bacteria</taxon>
        <taxon>Bacillati</taxon>
        <taxon>Cyanobacteriota</taxon>
        <taxon>Cyanophyceae</taxon>
        <taxon>Oscillatoriophycideae</taxon>
        <taxon>Aerosakkonematales</taxon>
        <taxon>Aerosakkonemataceae</taxon>
        <taxon>Floridanema</taxon>
        <taxon>Floridanema evergladense</taxon>
    </lineage>
</organism>
<name>A0ABV4WY98_9CYAN</name>
<dbReference type="RefSeq" id="WP_413282039.1">
    <property type="nucleotide sequence ID" value="NZ_JBHFNT010000322.1"/>
</dbReference>
<gene>
    <name evidence="2" type="ORF">ACE1CA_35250</name>
</gene>
<sequence length="42" mass="4881">MEICPGELGGSLGAIDQKTPQPEHYQKNNRVFHYEKHGFYFN</sequence>
<protein>
    <submittedName>
        <fullName evidence="2">Uncharacterized protein</fullName>
    </submittedName>
</protein>
<evidence type="ECO:0000313" key="3">
    <source>
        <dbReference type="Proteomes" id="UP001576780"/>
    </source>
</evidence>
<comment type="caution">
    <text evidence="2">The sequence shown here is derived from an EMBL/GenBank/DDBJ whole genome shotgun (WGS) entry which is preliminary data.</text>
</comment>